<dbReference type="InterPro" id="IPR001469">
    <property type="entry name" value="ATP_synth_F1_dsu/esu"/>
</dbReference>
<dbReference type="EMBL" id="JACIEQ010000001">
    <property type="protein sequence ID" value="MBB4020275.1"/>
    <property type="molecule type" value="Genomic_DNA"/>
</dbReference>
<keyword evidence="7 9" id="KW-0472">Membrane</keyword>
<evidence type="ECO:0000256" key="4">
    <source>
        <dbReference type="ARBA" id="ARBA00022448"/>
    </source>
</evidence>
<dbReference type="GO" id="GO:0046933">
    <property type="term" value="F:proton-transporting ATP synthase activity, rotational mechanism"/>
    <property type="evidence" value="ECO:0007669"/>
    <property type="project" value="UniProtKB-UniRule"/>
</dbReference>
<keyword evidence="5 9" id="KW-0375">Hydrogen ion transport</keyword>
<feature type="domain" description="ATP synthase F1 complex delta/epsilon subunit N-terminal" evidence="10">
    <location>
        <begin position="6"/>
        <end position="87"/>
    </location>
</feature>
<comment type="subunit">
    <text evidence="9">F-type ATPases have 2 components, CF(1) - the catalytic core - and CF(0) - the membrane proton channel. CF(1) has five subunits: alpha(3), beta(3), gamma(1), delta(1), epsilon(1). CF(0) has three main subunits: a, b and c.</text>
</comment>
<dbReference type="NCBIfam" id="TIGR03166">
    <property type="entry name" value="alt_F1F0_F1_eps"/>
    <property type="match status" value="1"/>
</dbReference>
<evidence type="ECO:0000259" key="10">
    <source>
        <dbReference type="Pfam" id="PF02823"/>
    </source>
</evidence>
<dbReference type="Proteomes" id="UP000585681">
    <property type="component" value="Unassembled WGS sequence"/>
</dbReference>
<name>A0A840C486_9RHOB</name>
<keyword evidence="12" id="KW-1185">Reference proteome</keyword>
<dbReference type="GO" id="GO:0005886">
    <property type="term" value="C:plasma membrane"/>
    <property type="evidence" value="ECO:0007669"/>
    <property type="project" value="UniProtKB-SubCell"/>
</dbReference>
<evidence type="ECO:0000256" key="5">
    <source>
        <dbReference type="ARBA" id="ARBA00022781"/>
    </source>
</evidence>
<comment type="caution">
    <text evidence="11">The sequence shown here is derived from an EMBL/GenBank/DDBJ whole genome shotgun (WGS) entry which is preliminary data.</text>
</comment>
<dbReference type="InterPro" id="IPR036771">
    <property type="entry name" value="ATPsynth_dsu/esu_N"/>
</dbReference>
<organism evidence="11 12">
    <name type="scientific">Actibacterium naphthalenivorans</name>
    <dbReference type="NCBI Taxonomy" id="1614693"/>
    <lineage>
        <taxon>Bacteria</taxon>
        <taxon>Pseudomonadati</taxon>
        <taxon>Pseudomonadota</taxon>
        <taxon>Alphaproteobacteria</taxon>
        <taxon>Rhodobacterales</taxon>
        <taxon>Roseobacteraceae</taxon>
        <taxon>Actibacterium</taxon>
    </lineage>
</organism>
<evidence type="ECO:0000256" key="1">
    <source>
        <dbReference type="ARBA" id="ARBA00003543"/>
    </source>
</evidence>
<dbReference type="GO" id="GO:0045259">
    <property type="term" value="C:proton-transporting ATP synthase complex"/>
    <property type="evidence" value="ECO:0007669"/>
    <property type="project" value="UniProtKB-KW"/>
</dbReference>
<dbReference type="GO" id="GO:0012505">
    <property type="term" value="C:endomembrane system"/>
    <property type="evidence" value="ECO:0007669"/>
    <property type="project" value="UniProtKB-SubCell"/>
</dbReference>
<protein>
    <recommendedName>
        <fullName evidence="9">ATP synthase epsilon chain</fullName>
    </recommendedName>
    <alternativeName>
        <fullName evidence="9">ATP synthase F1 sector epsilon subunit</fullName>
    </alternativeName>
    <alternativeName>
        <fullName evidence="9">F-ATPase epsilon subunit</fullName>
    </alternativeName>
</protein>
<evidence type="ECO:0000256" key="6">
    <source>
        <dbReference type="ARBA" id="ARBA00023065"/>
    </source>
</evidence>
<accession>A0A840C486</accession>
<keyword evidence="6 9" id="KW-0406">Ion transport</keyword>
<dbReference type="CDD" id="cd12152">
    <property type="entry name" value="F1-ATPase_delta"/>
    <property type="match status" value="1"/>
</dbReference>
<gene>
    <name evidence="9" type="primary">atpC</name>
    <name evidence="11" type="ORF">GGR17_000066</name>
</gene>
<evidence type="ECO:0000256" key="7">
    <source>
        <dbReference type="ARBA" id="ARBA00023136"/>
    </source>
</evidence>
<reference evidence="11" key="1">
    <citation type="submission" date="2020-08" db="EMBL/GenBank/DDBJ databases">
        <title>Genomic Encyclopedia of Type Strains, Phase IV (KMG-IV): sequencing the most valuable type-strain genomes for metagenomic binning, comparative biology and taxonomic classification.</title>
        <authorList>
            <person name="Goeker M."/>
        </authorList>
    </citation>
    <scope>NUCLEOTIDE SEQUENCE [LARGE SCALE GENOMIC DNA]</scope>
    <source>
        <strain evidence="11">DSM 105040</strain>
    </source>
</reference>
<dbReference type="GO" id="GO:0005524">
    <property type="term" value="F:ATP binding"/>
    <property type="evidence" value="ECO:0007669"/>
    <property type="project" value="UniProtKB-UniRule"/>
</dbReference>
<keyword evidence="9" id="KW-0066">ATP synthesis</keyword>
<dbReference type="InterPro" id="IPR020546">
    <property type="entry name" value="ATP_synth_F1_dsu/esu_N"/>
</dbReference>
<evidence type="ECO:0000256" key="2">
    <source>
        <dbReference type="ARBA" id="ARBA00004184"/>
    </source>
</evidence>
<dbReference type="RefSeq" id="WP_054538559.1">
    <property type="nucleotide sequence ID" value="NZ_JACIEQ010000001.1"/>
</dbReference>
<keyword evidence="4 9" id="KW-0813">Transport</keyword>
<sequence>MSAAALTLRVTTPLAVKVDAAGVTSIRTEDASGGFGIRPGHADFLTVLDASVLRWRGADQAWQYCALRGGILRVSDGAKVEIACREAVTGDDLASLEALVKKKSADQSDAARRARAEQTRLHTSAIRGLMQRLGPNPDGKDLAEDFR</sequence>
<dbReference type="NCBIfam" id="NF009981">
    <property type="entry name" value="PRK13447.1"/>
    <property type="match status" value="1"/>
</dbReference>
<dbReference type="SUPFAM" id="SSF51344">
    <property type="entry name" value="Epsilon subunit of F1F0-ATP synthase N-terminal domain"/>
    <property type="match status" value="1"/>
</dbReference>
<evidence type="ECO:0000256" key="3">
    <source>
        <dbReference type="ARBA" id="ARBA00005712"/>
    </source>
</evidence>
<evidence type="ECO:0000256" key="8">
    <source>
        <dbReference type="ARBA" id="ARBA00023196"/>
    </source>
</evidence>
<keyword evidence="8 9" id="KW-0139">CF(1)</keyword>
<evidence type="ECO:0000256" key="9">
    <source>
        <dbReference type="HAMAP-Rule" id="MF_00530"/>
    </source>
</evidence>
<evidence type="ECO:0000313" key="12">
    <source>
        <dbReference type="Proteomes" id="UP000585681"/>
    </source>
</evidence>
<comment type="subcellular location">
    <subcellularLocation>
        <location evidence="9">Cell membrane</location>
        <topology evidence="9">Peripheral membrane protein</topology>
    </subcellularLocation>
    <subcellularLocation>
        <location evidence="2">Endomembrane system</location>
        <topology evidence="2">Peripheral membrane protein</topology>
    </subcellularLocation>
</comment>
<dbReference type="Pfam" id="PF02823">
    <property type="entry name" value="ATP-synt_DE_N"/>
    <property type="match status" value="1"/>
</dbReference>
<comment type="similarity">
    <text evidence="3 9">Belongs to the ATPase epsilon chain family.</text>
</comment>
<dbReference type="Gene3D" id="2.60.15.10">
    <property type="entry name" value="F0F1 ATP synthase delta/epsilon subunit, N-terminal"/>
    <property type="match status" value="1"/>
</dbReference>
<proteinExistence type="inferred from homology"/>
<keyword evidence="9" id="KW-1003">Cell membrane</keyword>
<dbReference type="InterPro" id="IPR024037">
    <property type="entry name" value="Alt_ATP_synth_F1_esu"/>
</dbReference>
<dbReference type="AlphaFoldDB" id="A0A840C486"/>
<evidence type="ECO:0000313" key="11">
    <source>
        <dbReference type="EMBL" id="MBB4020275.1"/>
    </source>
</evidence>
<dbReference type="HAMAP" id="MF_00530">
    <property type="entry name" value="ATP_synth_epsil_bac"/>
    <property type="match status" value="1"/>
</dbReference>
<comment type="function">
    <text evidence="1 9">Produces ATP from ADP in the presence of a proton gradient across the membrane.</text>
</comment>